<evidence type="ECO:0000313" key="2">
    <source>
        <dbReference type="EMBL" id="KFI40723.1"/>
    </source>
</evidence>
<keyword evidence="1" id="KW-1133">Transmembrane helix</keyword>
<keyword evidence="1" id="KW-0812">Transmembrane</keyword>
<dbReference type="Proteomes" id="UP000029015">
    <property type="component" value="Unassembled WGS sequence"/>
</dbReference>
<dbReference type="RefSeq" id="WP_033503959.1">
    <property type="nucleotide sequence ID" value="NZ_CP011786.1"/>
</dbReference>
<keyword evidence="1" id="KW-0472">Membrane</keyword>
<name>A0A086Z2H3_9BIFI</name>
<evidence type="ECO:0000256" key="1">
    <source>
        <dbReference type="SAM" id="Phobius"/>
    </source>
</evidence>
<dbReference type="KEGG" id="bact:AB656_05455"/>
<reference evidence="2 3" key="1">
    <citation type="submission" date="2014-03" db="EMBL/GenBank/DDBJ databases">
        <title>Genomics of Bifidobacteria.</title>
        <authorList>
            <person name="Ventura M."/>
            <person name="Milani C."/>
            <person name="Lugli G.A."/>
        </authorList>
    </citation>
    <scope>NUCLEOTIDE SEQUENCE [LARGE SCALE GENOMIC DNA]</scope>
    <source>
        <strain evidence="2 3">DSM 22766</strain>
    </source>
</reference>
<proteinExistence type="predicted"/>
<dbReference type="EMBL" id="JGYK01000001">
    <property type="protein sequence ID" value="KFI40723.1"/>
    <property type="molecule type" value="Genomic_DNA"/>
</dbReference>
<dbReference type="PATRIC" id="fig|1437605.7.peg.1124"/>
<gene>
    <name evidence="2" type="ORF">BACT_1430</name>
</gene>
<feature type="transmembrane region" description="Helical" evidence="1">
    <location>
        <begin position="32"/>
        <end position="49"/>
    </location>
</feature>
<keyword evidence="3" id="KW-1185">Reference proteome</keyword>
<feature type="transmembrane region" description="Helical" evidence="1">
    <location>
        <begin position="7"/>
        <end position="26"/>
    </location>
</feature>
<organism evidence="2 3">
    <name type="scientific">Bifidobacterium actinocoloniiforme DSM 22766</name>
    <dbReference type="NCBI Taxonomy" id="1437605"/>
    <lineage>
        <taxon>Bacteria</taxon>
        <taxon>Bacillati</taxon>
        <taxon>Actinomycetota</taxon>
        <taxon>Actinomycetes</taxon>
        <taxon>Bifidobacteriales</taxon>
        <taxon>Bifidobacteriaceae</taxon>
        <taxon>Bifidobacterium</taxon>
    </lineage>
</organism>
<sequence>MRILNAIYVSAVVIYAGLMIISALALMGSVPVWPLLATLLFACCLLAALRWDWLLPIGLLGLIAAAVVNGFSMYGHINPPHLLARLAVSMVLLGLWAVKRKGNPVS</sequence>
<feature type="transmembrane region" description="Helical" evidence="1">
    <location>
        <begin position="82"/>
        <end position="98"/>
    </location>
</feature>
<protein>
    <submittedName>
        <fullName evidence="2">Uncharacterized protein</fullName>
    </submittedName>
</protein>
<dbReference type="eggNOG" id="ENOG503289A">
    <property type="taxonomic scope" value="Bacteria"/>
</dbReference>
<accession>A0A086Z2H3</accession>
<feature type="transmembrane region" description="Helical" evidence="1">
    <location>
        <begin position="54"/>
        <end position="76"/>
    </location>
</feature>
<dbReference type="AlphaFoldDB" id="A0A086Z2H3"/>
<comment type="caution">
    <text evidence="2">The sequence shown here is derived from an EMBL/GenBank/DDBJ whole genome shotgun (WGS) entry which is preliminary data.</text>
</comment>
<evidence type="ECO:0000313" key="3">
    <source>
        <dbReference type="Proteomes" id="UP000029015"/>
    </source>
</evidence>